<dbReference type="EC" id="2.1.1.193" evidence="3 12"/>
<evidence type="ECO:0000256" key="4">
    <source>
        <dbReference type="ARBA" id="ARBA00013673"/>
    </source>
</evidence>
<keyword evidence="7 12" id="KW-0489">Methyltransferase</keyword>
<name>A0A2S5KH22_9PROT</name>
<organism evidence="14 15">
    <name type="scientific">Proteobacteria bacterium 228</name>
    <dbReference type="NCBI Taxonomy" id="2083153"/>
    <lineage>
        <taxon>Bacteria</taxon>
        <taxon>Pseudomonadati</taxon>
        <taxon>Pseudomonadota</taxon>
    </lineage>
</organism>
<sequence>MRIPRIYQADAVQQGQVLTLSDSAFQHSVKVLRLQSGHELELFNGQLRGYFRARLLEVGKRQASVELYDFFAHDNESPLRVHIGQAMSRGERMDYAVQKATEMGMASMTPLFTERCEVKLQGERQDKRLQHWQQVAISACEQCIRPVLPDIHEPMLLKDWLHSVEADLKLVLHHRTVSPLRELPRPGSIALLIGPEGGLSEEEIAQAEAAGFLPVTLGPRVLRTETAPVTALSVCQLLWGDL</sequence>
<comment type="catalytic activity">
    <reaction evidence="11 12">
        <text>uridine(1498) in 16S rRNA + S-adenosyl-L-methionine = N(3)-methyluridine(1498) in 16S rRNA + S-adenosyl-L-homocysteine + H(+)</text>
        <dbReference type="Rhea" id="RHEA:42920"/>
        <dbReference type="Rhea" id="RHEA-COMP:10283"/>
        <dbReference type="Rhea" id="RHEA-COMP:10284"/>
        <dbReference type="ChEBI" id="CHEBI:15378"/>
        <dbReference type="ChEBI" id="CHEBI:57856"/>
        <dbReference type="ChEBI" id="CHEBI:59789"/>
        <dbReference type="ChEBI" id="CHEBI:65315"/>
        <dbReference type="ChEBI" id="CHEBI:74502"/>
        <dbReference type="EC" id="2.1.1.193"/>
    </reaction>
</comment>
<dbReference type="AlphaFoldDB" id="A0A2S5KH22"/>
<evidence type="ECO:0000313" key="14">
    <source>
        <dbReference type="EMBL" id="PPC74072.1"/>
    </source>
</evidence>
<dbReference type="PANTHER" id="PTHR30027">
    <property type="entry name" value="RIBOSOMAL RNA SMALL SUBUNIT METHYLTRANSFERASE E"/>
    <property type="match status" value="1"/>
</dbReference>
<protein>
    <recommendedName>
        <fullName evidence="4 12">Ribosomal RNA small subunit methyltransferase E</fullName>
        <ecNumber evidence="3 12">2.1.1.193</ecNumber>
    </recommendedName>
</protein>
<evidence type="ECO:0000313" key="15">
    <source>
        <dbReference type="Proteomes" id="UP000238196"/>
    </source>
</evidence>
<evidence type="ECO:0000256" key="2">
    <source>
        <dbReference type="ARBA" id="ARBA00005528"/>
    </source>
</evidence>
<gene>
    <name evidence="14" type="ORF">C4K68_28470</name>
</gene>
<dbReference type="PIRSF" id="PIRSF015601">
    <property type="entry name" value="MTase_slr0722"/>
    <property type="match status" value="1"/>
</dbReference>
<dbReference type="InterPro" id="IPR029028">
    <property type="entry name" value="Alpha/beta_knot_MTases"/>
</dbReference>
<accession>A0A2S5KH22</accession>
<evidence type="ECO:0000256" key="3">
    <source>
        <dbReference type="ARBA" id="ARBA00012328"/>
    </source>
</evidence>
<keyword evidence="8 12" id="KW-0808">Transferase</keyword>
<comment type="caution">
    <text evidence="14">The sequence shown here is derived from an EMBL/GenBank/DDBJ whole genome shotgun (WGS) entry which is preliminary data.</text>
</comment>
<dbReference type="InterPro" id="IPR015947">
    <property type="entry name" value="PUA-like_sf"/>
</dbReference>
<dbReference type="EMBL" id="PRLP01000169">
    <property type="protein sequence ID" value="PPC74072.1"/>
    <property type="molecule type" value="Genomic_DNA"/>
</dbReference>
<evidence type="ECO:0000256" key="9">
    <source>
        <dbReference type="ARBA" id="ARBA00022691"/>
    </source>
</evidence>
<dbReference type="Proteomes" id="UP000238196">
    <property type="component" value="Unassembled WGS sequence"/>
</dbReference>
<dbReference type="SUPFAM" id="SSF88697">
    <property type="entry name" value="PUA domain-like"/>
    <property type="match status" value="1"/>
</dbReference>
<dbReference type="Gene3D" id="3.40.1280.10">
    <property type="match status" value="1"/>
</dbReference>
<dbReference type="Gene3D" id="2.40.240.20">
    <property type="entry name" value="Hypothetical PUA domain-like, domain 1"/>
    <property type="match status" value="1"/>
</dbReference>
<evidence type="ECO:0000256" key="12">
    <source>
        <dbReference type="PIRNR" id="PIRNR015601"/>
    </source>
</evidence>
<keyword evidence="5 12" id="KW-0963">Cytoplasm</keyword>
<dbReference type="SUPFAM" id="SSF75217">
    <property type="entry name" value="alpha/beta knot"/>
    <property type="match status" value="1"/>
</dbReference>
<feature type="domain" description="Ribosomal RNA small subunit methyltransferase E methyltransferase" evidence="13">
    <location>
        <begin position="75"/>
        <end position="236"/>
    </location>
</feature>
<dbReference type="PANTHER" id="PTHR30027:SF3">
    <property type="entry name" value="16S RRNA (URACIL(1498)-N(3))-METHYLTRANSFERASE"/>
    <property type="match status" value="1"/>
</dbReference>
<evidence type="ECO:0000256" key="5">
    <source>
        <dbReference type="ARBA" id="ARBA00022490"/>
    </source>
</evidence>
<dbReference type="Pfam" id="PF04452">
    <property type="entry name" value="Methyltrans_RNA"/>
    <property type="match status" value="1"/>
</dbReference>
<keyword evidence="6 12" id="KW-0698">rRNA processing</keyword>
<dbReference type="OrthoDB" id="9815641at2"/>
<proteinExistence type="inferred from homology"/>
<dbReference type="NCBIfam" id="NF008692">
    <property type="entry name" value="PRK11713.1-5"/>
    <property type="match status" value="1"/>
</dbReference>
<reference evidence="14 15" key="1">
    <citation type="submission" date="2018-02" db="EMBL/GenBank/DDBJ databases">
        <title>novel marine gammaproteobacteria from coastal saline agro ecosystem.</title>
        <authorList>
            <person name="Krishnan R."/>
            <person name="Ramesh Kumar N."/>
        </authorList>
    </citation>
    <scope>NUCLEOTIDE SEQUENCE [LARGE SCALE GENOMIC DNA]</scope>
    <source>
        <strain evidence="14 15">228</strain>
    </source>
</reference>
<evidence type="ECO:0000256" key="8">
    <source>
        <dbReference type="ARBA" id="ARBA00022679"/>
    </source>
</evidence>
<dbReference type="InterPro" id="IPR006700">
    <property type="entry name" value="RsmE"/>
</dbReference>
<comment type="similarity">
    <text evidence="2 12">Belongs to the RNA methyltransferase RsmE family.</text>
</comment>
<evidence type="ECO:0000256" key="10">
    <source>
        <dbReference type="ARBA" id="ARBA00025699"/>
    </source>
</evidence>
<evidence type="ECO:0000256" key="1">
    <source>
        <dbReference type="ARBA" id="ARBA00004496"/>
    </source>
</evidence>
<dbReference type="GO" id="GO:0005737">
    <property type="term" value="C:cytoplasm"/>
    <property type="evidence" value="ECO:0007669"/>
    <property type="project" value="UniProtKB-SubCell"/>
</dbReference>
<comment type="function">
    <text evidence="10 12">Specifically methylates the N3 position of the uracil ring of uridine 1498 (m3U1498) in 16S rRNA. Acts on the fully assembled 30S ribosomal subunit.</text>
</comment>
<comment type="subcellular location">
    <subcellularLocation>
        <location evidence="1 12">Cytoplasm</location>
    </subcellularLocation>
</comment>
<evidence type="ECO:0000259" key="13">
    <source>
        <dbReference type="Pfam" id="PF04452"/>
    </source>
</evidence>
<dbReference type="CDD" id="cd18084">
    <property type="entry name" value="RsmE-like"/>
    <property type="match status" value="1"/>
</dbReference>
<dbReference type="InterPro" id="IPR029026">
    <property type="entry name" value="tRNA_m1G_MTases_N"/>
</dbReference>
<evidence type="ECO:0000256" key="6">
    <source>
        <dbReference type="ARBA" id="ARBA00022552"/>
    </source>
</evidence>
<dbReference type="GO" id="GO:0070475">
    <property type="term" value="P:rRNA base methylation"/>
    <property type="evidence" value="ECO:0007669"/>
    <property type="project" value="TreeGrafter"/>
</dbReference>
<evidence type="ECO:0000256" key="11">
    <source>
        <dbReference type="ARBA" id="ARBA00047944"/>
    </source>
</evidence>
<evidence type="ECO:0000256" key="7">
    <source>
        <dbReference type="ARBA" id="ARBA00022603"/>
    </source>
</evidence>
<dbReference type="GO" id="GO:0070042">
    <property type="term" value="F:rRNA (uridine-N3-)-methyltransferase activity"/>
    <property type="evidence" value="ECO:0007669"/>
    <property type="project" value="TreeGrafter"/>
</dbReference>
<dbReference type="InterPro" id="IPR046886">
    <property type="entry name" value="RsmE_MTase_dom"/>
</dbReference>
<dbReference type="NCBIfam" id="TIGR00046">
    <property type="entry name" value="RsmE family RNA methyltransferase"/>
    <property type="match status" value="1"/>
</dbReference>
<keyword evidence="9 12" id="KW-0949">S-adenosyl-L-methionine</keyword>